<comment type="caution">
    <text evidence="2">The sequence shown here is derived from an EMBL/GenBank/DDBJ whole genome shotgun (WGS) entry which is preliminary data.</text>
</comment>
<accession>A0A392V3T0</accession>
<feature type="region of interest" description="Disordered" evidence="1">
    <location>
        <begin position="1"/>
        <end position="74"/>
    </location>
</feature>
<feature type="compositionally biased region" description="Basic and acidic residues" evidence="1">
    <location>
        <begin position="32"/>
        <end position="48"/>
    </location>
</feature>
<protein>
    <submittedName>
        <fullName evidence="2">Uncharacterized protein</fullName>
    </submittedName>
</protein>
<name>A0A392V3T0_9FABA</name>
<dbReference type="AlphaFoldDB" id="A0A392V3T0"/>
<feature type="compositionally biased region" description="Basic and acidic residues" evidence="1">
    <location>
        <begin position="1"/>
        <end position="22"/>
    </location>
</feature>
<organism evidence="2 3">
    <name type="scientific">Trifolium medium</name>
    <dbReference type="NCBI Taxonomy" id="97028"/>
    <lineage>
        <taxon>Eukaryota</taxon>
        <taxon>Viridiplantae</taxon>
        <taxon>Streptophyta</taxon>
        <taxon>Embryophyta</taxon>
        <taxon>Tracheophyta</taxon>
        <taxon>Spermatophyta</taxon>
        <taxon>Magnoliopsida</taxon>
        <taxon>eudicotyledons</taxon>
        <taxon>Gunneridae</taxon>
        <taxon>Pentapetalae</taxon>
        <taxon>rosids</taxon>
        <taxon>fabids</taxon>
        <taxon>Fabales</taxon>
        <taxon>Fabaceae</taxon>
        <taxon>Papilionoideae</taxon>
        <taxon>50 kb inversion clade</taxon>
        <taxon>NPAAA clade</taxon>
        <taxon>Hologalegina</taxon>
        <taxon>IRL clade</taxon>
        <taxon>Trifolieae</taxon>
        <taxon>Trifolium</taxon>
    </lineage>
</organism>
<reference evidence="2 3" key="1">
    <citation type="journal article" date="2018" name="Front. Plant Sci.">
        <title>Red Clover (Trifolium pratense) and Zigzag Clover (T. medium) - A Picture of Genomic Similarities and Differences.</title>
        <authorList>
            <person name="Dluhosova J."/>
            <person name="Istvanek J."/>
            <person name="Nedelnik J."/>
            <person name="Repkova J."/>
        </authorList>
    </citation>
    <scope>NUCLEOTIDE SEQUENCE [LARGE SCALE GENOMIC DNA]</scope>
    <source>
        <strain evidence="3">cv. 10/8</strain>
        <tissue evidence="2">Leaf</tissue>
    </source>
</reference>
<sequence length="74" mass="8398">MKKEERIHQAETEKQQAREHNAAVKQFANADHVTDQSCHHDTNAEKQQAHAHNATAKQSTNANHVTDQSCHHHT</sequence>
<dbReference type="Proteomes" id="UP000265520">
    <property type="component" value="Unassembled WGS sequence"/>
</dbReference>
<dbReference type="EMBL" id="LXQA011035026">
    <property type="protein sequence ID" value="MCI82103.1"/>
    <property type="molecule type" value="Genomic_DNA"/>
</dbReference>
<proteinExistence type="predicted"/>
<evidence type="ECO:0000313" key="3">
    <source>
        <dbReference type="Proteomes" id="UP000265520"/>
    </source>
</evidence>
<evidence type="ECO:0000256" key="1">
    <source>
        <dbReference type="SAM" id="MobiDB-lite"/>
    </source>
</evidence>
<feature type="non-terminal residue" evidence="2">
    <location>
        <position position="74"/>
    </location>
</feature>
<keyword evidence="3" id="KW-1185">Reference proteome</keyword>
<feature type="compositionally biased region" description="Polar residues" evidence="1">
    <location>
        <begin position="55"/>
        <end position="68"/>
    </location>
</feature>
<evidence type="ECO:0000313" key="2">
    <source>
        <dbReference type="EMBL" id="MCI82103.1"/>
    </source>
</evidence>